<evidence type="ECO:0000313" key="1">
    <source>
        <dbReference type="EMBL" id="BAU02134.1"/>
    </source>
</evidence>
<keyword evidence="2" id="KW-1185">Reference proteome</keyword>
<evidence type="ECO:0000313" key="2">
    <source>
        <dbReference type="Proteomes" id="UP000291084"/>
    </source>
</evidence>
<dbReference type="Proteomes" id="UP000291084">
    <property type="component" value="Chromosome 11"/>
</dbReference>
<sequence>MRVATHSVEGTSIFVFNDGCVECRFCGGDWELRGIVPKVFFFRREISSTSRLISFKKSSSRNANSPASILSLKKWHTSNRYIRLGI</sequence>
<protein>
    <submittedName>
        <fullName evidence="1">Uncharacterized protein</fullName>
    </submittedName>
</protein>
<gene>
    <name evidence="1" type="primary">Vigan.11G157100</name>
    <name evidence="1" type="ORF">VIGAN_11157100</name>
</gene>
<dbReference type="EMBL" id="AP015044">
    <property type="protein sequence ID" value="BAU02134.1"/>
    <property type="molecule type" value="Genomic_DNA"/>
</dbReference>
<name>A0A0S3TAT3_PHAAN</name>
<dbReference type="AlphaFoldDB" id="A0A0S3TAT3"/>
<proteinExistence type="predicted"/>
<reference evidence="1 2" key="1">
    <citation type="journal article" date="2015" name="Sci. Rep.">
        <title>The power of single molecule real-time sequencing technology in the de novo assembly of a eukaryotic genome.</title>
        <authorList>
            <person name="Sakai H."/>
            <person name="Naito K."/>
            <person name="Ogiso-Tanaka E."/>
            <person name="Takahashi Y."/>
            <person name="Iseki K."/>
            <person name="Muto C."/>
            <person name="Satou K."/>
            <person name="Teruya K."/>
            <person name="Shiroma A."/>
            <person name="Shimoji M."/>
            <person name="Hirano T."/>
            <person name="Itoh T."/>
            <person name="Kaga A."/>
            <person name="Tomooka N."/>
        </authorList>
    </citation>
    <scope>NUCLEOTIDE SEQUENCE [LARGE SCALE GENOMIC DNA]</scope>
    <source>
        <strain evidence="2">cv. Shumari</strain>
    </source>
</reference>
<organism evidence="1 2">
    <name type="scientific">Vigna angularis var. angularis</name>
    <dbReference type="NCBI Taxonomy" id="157739"/>
    <lineage>
        <taxon>Eukaryota</taxon>
        <taxon>Viridiplantae</taxon>
        <taxon>Streptophyta</taxon>
        <taxon>Embryophyta</taxon>
        <taxon>Tracheophyta</taxon>
        <taxon>Spermatophyta</taxon>
        <taxon>Magnoliopsida</taxon>
        <taxon>eudicotyledons</taxon>
        <taxon>Gunneridae</taxon>
        <taxon>Pentapetalae</taxon>
        <taxon>rosids</taxon>
        <taxon>fabids</taxon>
        <taxon>Fabales</taxon>
        <taxon>Fabaceae</taxon>
        <taxon>Papilionoideae</taxon>
        <taxon>50 kb inversion clade</taxon>
        <taxon>NPAAA clade</taxon>
        <taxon>indigoferoid/millettioid clade</taxon>
        <taxon>Phaseoleae</taxon>
        <taxon>Vigna</taxon>
    </lineage>
</organism>
<accession>A0A0S3TAT3</accession>